<dbReference type="InParanoid" id="A0A078AIK2"/>
<proteinExistence type="predicted"/>
<organism evidence="1 2">
    <name type="scientific">Stylonychia lemnae</name>
    <name type="common">Ciliate</name>
    <dbReference type="NCBI Taxonomy" id="5949"/>
    <lineage>
        <taxon>Eukaryota</taxon>
        <taxon>Sar</taxon>
        <taxon>Alveolata</taxon>
        <taxon>Ciliophora</taxon>
        <taxon>Intramacronucleata</taxon>
        <taxon>Spirotrichea</taxon>
        <taxon>Stichotrichia</taxon>
        <taxon>Sporadotrichida</taxon>
        <taxon>Oxytrichidae</taxon>
        <taxon>Stylonychinae</taxon>
        <taxon>Stylonychia</taxon>
    </lineage>
</organism>
<dbReference type="OrthoDB" id="10470353at2759"/>
<keyword evidence="2" id="KW-1185">Reference proteome</keyword>
<protein>
    <submittedName>
        <fullName evidence="1">Uncharacterized protein</fullName>
    </submittedName>
</protein>
<gene>
    <name evidence="1" type="primary">Contig9667.g10338</name>
    <name evidence="1" type="ORF">STYLEM_11112</name>
</gene>
<evidence type="ECO:0000313" key="2">
    <source>
        <dbReference type="Proteomes" id="UP000039865"/>
    </source>
</evidence>
<accession>A0A078AIK2</accession>
<reference evidence="1 2" key="1">
    <citation type="submission" date="2014-06" db="EMBL/GenBank/DDBJ databases">
        <authorList>
            <person name="Swart Estienne"/>
        </authorList>
    </citation>
    <scope>NUCLEOTIDE SEQUENCE [LARGE SCALE GENOMIC DNA]</scope>
    <source>
        <strain evidence="1 2">130c</strain>
    </source>
</reference>
<name>A0A078AIK2_STYLE</name>
<sequence>MQISKNSGLNHDDVSDIKVFLRTYNDAIQCAKSVAERDAQVHHYKQYMKILIDSLKQDKMMIDSQNQIIAAEDPGAANIYQLIKFSQSLFQKYKFDEVDSKKDFEKKLDQAITSMEKEIQVRRANIQKLMSEVNLNKKEILV</sequence>
<dbReference type="EMBL" id="CCKQ01010557">
    <property type="protein sequence ID" value="CDW82085.1"/>
    <property type="molecule type" value="Genomic_DNA"/>
</dbReference>
<dbReference type="Proteomes" id="UP000039865">
    <property type="component" value="Unassembled WGS sequence"/>
</dbReference>
<dbReference type="AlphaFoldDB" id="A0A078AIK2"/>
<evidence type="ECO:0000313" key="1">
    <source>
        <dbReference type="EMBL" id="CDW82085.1"/>
    </source>
</evidence>